<feature type="transmembrane region" description="Helical" evidence="1">
    <location>
        <begin position="145"/>
        <end position="163"/>
    </location>
</feature>
<evidence type="ECO:0000256" key="1">
    <source>
        <dbReference type="SAM" id="Phobius"/>
    </source>
</evidence>
<keyword evidence="4" id="KW-1185">Reference proteome</keyword>
<dbReference type="Proteomes" id="UP000033632">
    <property type="component" value="Unassembled WGS sequence"/>
</dbReference>
<dbReference type="PANTHER" id="PTHR22911:SF135">
    <property type="entry name" value="BLR4310 PROTEIN"/>
    <property type="match status" value="1"/>
</dbReference>
<reference evidence="3 4" key="1">
    <citation type="submission" date="2015-03" db="EMBL/GenBank/DDBJ databases">
        <authorList>
            <person name="Hassan Y.I."/>
            <person name="Lepp D."/>
            <person name="Li X.-Z."/>
            <person name="Zhou T."/>
        </authorList>
    </citation>
    <scope>NUCLEOTIDE SEQUENCE [LARGE SCALE GENOMIC DNA]</scope>
    <source>
        <strain evidence="3 4">BD-c194</strain>
    </source>
</reference>
<protein>
    <submittedName>
        <fullName evidence="3">Membrane protein</fullName>
    </submittedName>
</protein>
<evidence type="ECO:0000313" key="3">
    <source>
        <dbReference type="EMBL" id="KKB10521.1"/>
    </source>
</evidence>
<feature type="domain" description="EamA" evidence="2">
    <location>
        <begin position="145"/>
        <end position="272"/>
    </location>
</feature>
<feature type="transmembrane region" description="Helical" evidence="1">
    <location>
        <begin position="119"/>
        <end position="139"/>
    </location>
</feature>
<dbReference type="AlphaFoldDB" id="A0A0F5FNW4"/>
<feature type="transmembrane region" description="Helical" evidence="1">
    <location>
        <begin position="257"/>
        <end position="276"/>
    </location>
</feature>
<organism evidence="3 4">
    <name type="scientific">Devosia geojensis</name>
    <dbReference type="NCBI Taxonomy" id="443610"/>
    <lineage>
        <taxon>Bacteria</taxon>
        <taxon>Pseudomonadati</taxon>
        <taxon>Pseudomonadota</taxon>
        <taxon>Alphaproteobacteria</taxon>
        <taxon>Hyphomicrobiales</taxon>
        <taxon>Devosiaceae</taxon>
        <taxon>Devosia</taxon>
    </lineage>
</organism>
<dbReference type="Pfam" id="PF00892">
    <property type="entry name" value="EamA"/>
    <property type="match status" value="2"/>
</dbReference>
<dbReference type="EMBL" id="JZEX01000147">
    <property type="protein sequence ID" value="KKB10521.1"/>
    <property type="molecule type" value="Genomic_DNA"/>
</dbReference>
<dbReference type="Gene3D" id="1.10.3730.20">
    <property type="match status" value="1"/>
</dbReference>
<proteinExistence type="predicted"/>
<accession>A0A0F5FNW4</accession>
<dbReference type="SUPFAM" id="SSF103481">
    <property type="entry name" value="Multidrug resistance efflux transporter EmrE"/>
    <property type="match status" value="2"/>
</dbReference>
<sequence>MPLGVVLAFLAYASFSMGDALIKGLGPHLSVFEIAFFTTGFSIIPAIIANRGERWREMFKMKHPYLLQLRCVTAILGSACVIYAFTHIAFAEVYAITFTTPVFVTLLSVFLLKESVSRLRWILLLIGFIGVLLVVRPGFRALELGHLAALACACLGSVTTTILRHIAPHEKRVSLVGVVVLYSVVFNGILMLPTFVVPTLEQMGMFMLVGGVGGVGGLLLIAAARRVPANLVAPVQYSQLIWAIIFGALFYSEFPDGLAIVGLLIVVGAGLLNVLVEKRPIRWKPRVFFYRSGL</sequence>
<feature type="transmembrane region" description="Helical" evidence="1">
    <location>
        <begin position="175"/>
        <end position="197"/>
    </location>
</feature>
<feature type="transmembrane region" description="Helical" evidence="1">
    <location>
        <begin position="203"/>
        <end position="224"/>
    </location>
</feature>
<evidence type="ECO:0000259" key="2">
    <source>
        <dbReference type="Pfam" id="PF00892"/>
    </source>
</evidence>
<evidence type="ECO:0000313" key="4">
    <source>
        <dbReference type="Proteomes" id="UP000033632"/>
    </source>
</evidence>
<keyword evidence="1" id="KW-1133">Transmembrane helix</keyword>
<feature type="transmembrane region" description="Helical" evidence="1">
    <location>
        <begin position="69"/>
        <end position="88"/>
    </location>
</feature>
<feature type="transmembrane region" description="Helical" evidence="1">
    <location>
        <begin position="231"/>
        <end position="251"/>
    </location>
</feature>
<dbReference type="OrthoDB" id="7818056at2"/>
<dbReference type="RefSeq" id="WP_046109933.1">
    <property type="nucleotide sequence ID" value="NZ_JZEX01000147.1"/>
</dbReference>
<gene>
    <name evidence="3" type="ORF">VE25_17435</name>
</gene>
<feature type="domain" description="EamA" evidence="2">
    <location>
        <begin position="3"/>
        <end position="135"/>
    </location>
</feature>
<dbReference type="PANTHER" id="PTHR22911">
    <property type="entry name" value="ACYL-MALONYL CONDENSING ENZYME-RELATED"/>
    <property type="match status" value="1"/>
</dbReference>
<dbReference type="InterPro" id="IPR037185">
    <property type="entry name" value="EmrE-like"/>
</dbReference>
<dbReference type="STRING" id="443610.VE25_17435"/>
<feature type="transmembrane region" description="Helical" evidence="1">
    <location>
        <begin position="94"/>
        <end position="112"/>
    </location>
</feature>
<comment type="caution">
    <text evidence="3">The sequence shown here is derived from an EMBL/GenBank/DDBJ whole genome shotgun (WGS) entry which is preliminary data.</text>
</comment>
<feature type="transmembrane region" description="Helical" evidence="1">
    <location>
        <begin position="28"/>
        <end position="48"/>
    </location>
</feature>
<keyword evidence="1" id="KW-0472">Membrane</keyword>
<keyword evidence="1" id="KW-0812">Transmembrane</keyword>
<dbReference type="GO" id="GO:0016020">
    <property type="term" value="C:membrane"/>
    <property type="evidence" value="ECO:0007669"/>
    <property type="project" value="InterPro"/>
</dbReference>
<dbReference type="PATRIC" id="fig|443610.3.peg.1787"/>
<name>A0A0F5FNW4_9HYPH</name>
<dbReference type="InterPro" id="IPR000620">
    <property type="entry name" value="EamA_dom"/>
</dbReference>